<dbReference type="Gene3D" id="3.30.200.20">
    <property type="entry name" value="Phosphorylase Kinase, domain 1"/>
    <property type="match status" value="1"/>
</dbReference>
<sequence length="816" mass="92265">MFVGMDVVKPTSPITGVVEDMLYVALGEKVKKNKLLLLWALQNSGGRKIYIILVHRPAKVIPIMGVKFPASKLEKKEVDAYQEIERKEMQNILDEYCQICREMGVEAETLYTEMDRVEKGILQLITKHGISKLVMGAAADKHYSKRMMGLKSKKAIYVRQRAPLSCRIQFICEGRLIYTRQNTTTGSSTSMGSPSEETNISVAPSSSAQVSFCCEGESRTVISSFDGTEELPIPRRRFDEEGSSDECTESSRRYPPDSGYSTCSSSGALDMTRVSSARYEGSVNEREQHGNRNDTLFQQAMAEAENGRREALQEAERNGKAEKDAVETMRRARLSERSSAEELKQRKEIEEALAKEREEHGKVKNQLNQVIQDLQVALDRQSSLGNQISEYDKMVKWLELKIASSVELLQTSIKERDEMQVERDQALKEAEALRNKQEEVSSTDMVQCLSDLSFSEIEEATRNFDPSLKVGEGRHGRVYKGILCQTEVAIKKLHYHNSGFQLQVDALSKLKHPNLVMLIGSCPEAQALIFEYLPNGTLEDRLSCKDNTPPLSWQTRVCIATGLCSALIFLHSSKPVSILHGDLTPAKVLLGANFVSKLCDWCPLSQDQSLNKNITRFWSTERKGITFPYLDPEFLFTGELTLKSDVYSFGIILLQLLTGRPPLGIQKEVQYALDAGTLQTVLDPLAGDWPFEQAEQWAHLALRCCEMYRKNRPHLRSDVWTELKQMKVLGGCTHSSQLGYEGYSEPPPYILCPISQEVMQDPHVAADGFTYEAKSLREWFDRGHDTSPMTNLKLEHYHLVPNHALRSAIQEWRQRH</sequence>
<reference evidence="10" key="1">
    <citation type="submission" date="2025-08" db="UniProtKB">
        <authorList>
            <consortium name="RefSeq"/>
        </authorList>
    </citation>
    <scope>IDENTIFICATION</scope>
    <source>
        <tissue evidence="10">Leaves</tissue>
    </source>
</reference>
<dbReference type="GO" id="GO:0061630">
    <property type="term" value="F:ubiquitin protein ligase activity"/>
    <property type="evidence" value="ECO:0007669"/>
    <property type="project" value="UniProtKB-EC"/>
</dbReference>
<dbReference type="UniPathway" id="UPA00143"/>
<evidence type="ECO:0000256" key="2">
    <source>
        <dbReference type="ARBA" id="ARBA00003861"/>
    </source>
</evidence>
<dbReference type="Pfam" id="PF07714">
    <property type="entry name" value="PK_Tyr_Ser-Thr"/>
    <property type="match status" value="1"/>
</dbReference>
<protein>
    <recommendedName>
        <fullName evidence="4">RING-type E3 ubiquitin transferase</fullName>
        <ecNumber evidence="4">2.3.2.27</ecNumber>
    </recommendedName>
</protein>
<keyword evidence="6" id="KW-0833">Ubl conjugation pathway</keyword>
<dbReference type="InterPro" id="IPR001245">
    <property type="entry name" value="Ser-Thr/Tyr_kinase_cat_dom"/>
</dbReference>
<dbReference type="InterPro" id="IPR017441">
    <property type="entry name" value="Protein_kinase_ATP_BS"/>
</dbReference>
<keyword evidence="9" id="KW-1185">Reference proteome</keyword>
<dbReference type="GO" id="GO:0005524">
    <property type="term" value="F:ATP binding"/>
    <property type="evidence" value="ECO:0007669"/>
    <property type="project" value="UniProtKB-UniRule"/>
</dbReference>
<dbReference type="InterPro" id="IPR014729">
    <property type="entry name" value="Rossmann-like_a/b/a_fold"/>
</dbReference>
<keyword evidence="5" id="KW-0808">Transferase</keyword>
<dbReference type="InterPro" id="IPR000719">
    <property type="entry name" value="Prot_kinase_dom"/>
</dbReference>
<evidence type="ECO:0000256" key="4">
    <source>
        <dbReference type="ARBA" id="ARBA00012483"/>
    </source>
</evidence>
<evidence type="ECO:0000256" key="6">
    <source>
        <dbReference type="ARBA" id="ARBA00022786"/>
    </source>
</evidence>
<dbReference type="InterPro" id="IPR003613">
    <property type="entry name" value="Ubox_domain"/>
</dbReference>
<dbReference type="KEGG" id="jre:108991062"/>
<dbReference type="InterPro" id="IPR051348">
    <property type="entry name" value="U-box_ubiquitin_ligases"/>
</dbReference>
<dbReference type="CDD" id="cd01989">
    <property type="entry name" value="USP_STK_Ubox_N"/>
    <property type="match status" value="1"/>
</dbReference>
<dbReference type="InterPro" id="IPR013083">
    <property type="entry name" value="Znf_RING/FYVE/PHD"/>
</dbReference>
<dbReference type="PROSITE" id="PS00107">
    <property type="entry name" value="PROTEIN_KINASE_ATP"/>
    <property type="match status" value="1"/>
</dbReference>
<dbReference type="Pfam" id="PF04564">
    <property type="entry name" value="U-box"/>
    <property type="match status" value="1"/>
</dbReference>
<dbReference type="SUPFAM" id="SSF57850">
    <property type="entry name" value="RING/U-box"/>
    <property type="match status" value="1"/>
</dbReference>
<proteinExistence type="predicted"/>
<comment type="pathway">
    <text evidence="3">Protein modification; protein ubiquitination.</text>
</comment>
<feature type="region of interest" description="Disordered" evidence="8">
    <location>
        <begin position="232"/>
        <end position="267"/>
    </location>
</feature>
<evidence type="ECO:0000256" key="3">
    <source>
        <dbReference type="ARBA" id="ARBA00004906"/>
    </source>
</evidence>
<comment type="catalytic activity">
    <reaction evidence="1">
        <text>S-ubiquitinyl-[E2 ubiquitin-conjugating enzyme]-L-cysteine + [acceptor protein]-L-lysine = [E2 ubiquitin-conjugating enzyme]-L-cysteine + N(6)-ubiquitinyl-[acceptor protein]-L-lysine.</text>
        <dbReference type="EC" id="2.3.2.27"/>
    </reaction>
</comment>
<dbReference type="PROSITE" id="PS50011">
    <property type="entry name" value="PROTEIN_KINASE_DOM"/>
    <property type="match status" value="1"/>
</dbReference>
<feature type="compositionally biased region" description="Basic and acidic residues" evidence="8">
    <location>
        <begin position="305"/>
        <end position="326"/>
    </location>
</feature>
<evidence type="ECO:0000256" key="8">
    <source>
        <dbReference type="SAM" id="MobiDB-lite"/>
    </source>
</evidence>
<organism evidence="9 10">
    <name type="scientific">Juglans regia</name>
    <name type="common">English walnut</name>
    <dbReference type="NCBI Taxonomy" id="51240"/>
    <lineage>
        <taxon>Eukaryota</taxon>
        <taxon>Viridiplantae</taxon>
        <taxon>Streptophyta</taxon>
        <taxon>Embryophyta</taxon>
        <taxon>Tracheophyta</taxon>
        <taxon>Spermatophyta</taxon>
        <taxon>Magnoliopsida</taxon>
        <taxon>eudicotyledons</taxon>
        <taxon>Gunneridae</taxon>
        <taxon>Pentapetalae</taxon>
        <taxon>rosids</taxon>
        <taxon>fabids</taxon>
        <taxon>Fagales</taxon>
        <taxon>Juglandaceae</taxon>
        <taxon>Juglans</taxon>
    </lineage>
</organism>
<name>A0A2I4EMX4_JUGRE</name>
<feature type="coiled-coil region" evidence="7">
    <location>
        <begin position="409"/>
        <end position="443"/>
    </location>
</feature>
<evidence type="ECO:0000313" key="10">
    <source>
        <dbReference type="RefSeq" id="XP_018820754.1"/>
    </source>
</evidence>
<dbReference type="Gramene" id="Jr07_06760_p1">
    <property type="protein sequence ID" value="cds.Jr07_06760_p1"/>
    <property type="gene ID" value="Jr07_06760"/>
</dbReference>
<dbReference type="Gene3D" id="1.10.510.10">
    <property type="entry name" value="Transferase(Phosphotransferase) domain 1"/>
    <property type="match status" value="1"/>
</dbReference>
<dbReference type="PANTHER" id="PTHR45647">
    <property type="entry name" value="OS02G0152300 PROTEIN"/>
    <property type="match status" value="1"/>
</dbReference>
<dbReference type="EC" id="2.3.2.27" evidence="4"/>
<comment type="function">
    <text evidence="2">Functions as an E3 ubiquitin ligase.</text>
</comment>
<dbReference type="PANTHER" id="PTHR45647:SF100">
    <property type="entry name" value="U-BOX DOMAIN-CONTAINING PROTEIN 33"/>
    <property type="match status" value="1"/>
</dbReference>
<dbReference type="SMART" id="SM00504">
    <property type="entry name" value="Ubox"/>
    <property type="match status" value="1"/>
</dbReference>
<evidence type="ECO:0000313" key="9">
    <source>
        <dbReference type="Proteomes" id="UP000235220"/>
    </source>
</evidence>
<evidence type="ECO:0000256" key="5">
    <source>
        <dbReference type="ARBA" id="ARBA00022679"/>
    </source>
</evidence>
<feature type="region of interest" description="Disordered" evidence="8">
    <location>
        <begin position="304"/>
        <end position="326"/>
    </location>
</feature>
<evidence type="ECO:0000256" key="7">
    <source>
        <dbReference type="SAM" id="Coils"/>
    </source>
</evidence>
<gene>
    <name evidence="10" type="primary">LOC108991062</name>
</gene>
<dbReference type="OrthoDB" id="4062651at2759"/>
<feature type="region of interest" description="Disordered" evidence="8">
    <location>
        <begin position="183"/>
        <end position="202"/>
    </location>
</feature>
<dbReference type="AlphaFoldDB" id="A0A2I4EMX4"/>
<dbReference type="PROSITE" id="PS51698">
    <property type="entry name" value="U_BOX"/>
    <property type="match status" value="1"/>
</dbReference>
<dbReference type="Gene3D" id="3.40.50.620">
    <property type="entry name" value="HUPs"/>
    <property type="match status" value="1"/>
</dbReference>
<dbReference type="Gene3D" id="3.30.40.10">
    <property type="entry name" value="Zinc/RING finger domain, C3HC4 (zinc finger)"/>
    <property type="match status" value="1"/>
</dbReference>
<dbReference type="GeneID" id="108991062"/>
<dbReference type="GO" id="GO:0016567">
    <property type="term" value="P:protein ubiquitination"/>
    <property type="evidence" value="ECO:0007669"/>
    <property type="project" value="UniProtKB-UniPathway"/>
</dbReference>
<feature type="compositionally biased region" description="Low complexity" evidence="8">
    <location>
        <begin position="183"/>
        <end position="198"/>
    </location>
</feature>
<dbReference type="SUPFAM" id="SSF52402">
    <property type="entry name" value="Adenine nucleotide alpha hydrolases-like"/>
    <property type="match status" value="1"/>
</dbReference>
<dbReference type="GO" id="GO:0004672">
    <property type="term" value="F:protein kinase activity"/>
    <property type="evidence" value="ECO:0007669"/>
    <property type="project" value="InterPro"/>
</dbReference>
<accession>A0A2I4EMX4</accession>
<dbReference type="InterPro" id="IPR011009">
    <property type="entry name" value="Kinase-like_dom_sf"/>
</dbReference>
<evidence type="ECO:0000256" key="1">
    <source>
        <dbReference type="ARBA" id="ARBA00000900"/>
    </source>
</evidence>
<dbReference type="SUPFAM" id="SSF56112">
    <property type="entry name" value="Protein kinase-like (PK-like)"/>
    <property type="match status" value="1"/>
</dbReference>
<dbReference type="RefSeq" id="XP_018820754.1">
    <property type="nucleotide sequence ID" value="XM_018965209.2"/>
</dbReference>
<keyword evidence="7" id="KW-0175">Coiled coil</keyword>
<dbReference type="CDD" id="cd16655">
    <property type="entry name" value="RING-Ubox_WDSUB1-like"/>
    <property type="match status" value="1"/>
</dbReference>
<dbReference type="Proteomes" id="UP000235220">
    <property type="component" value="Chromosome 7"/>
</dbReference>